<evidence type="ECO:0000313" key="3">
    <source>
        <dbReference type="Proteomes" id="UP000177704"/>
    </source>
</evidence>
<gene>
    <name evidence="2" type="ORF">A3B36_02810</name>
</gene>
<dbReference type="AlphaFoldDB" id="A0A1F7V2Y2"/>
<evidence type="ECO:0000256" key="1">
    <source>
        <dbReference type="SAM" id="MobiDB-lite"/>
    </source>
</evidence>
<proteinExistence type="predicted"/>
<reference evidence="2 3" key="1">
    <citation type="journal article" date="2016" name="Nat. Commun.">
        <title>Thousands of microbial genomes shed light on interconnected biogeochemical processes in an aquifer system.</title>
        <authorList>
            <person name="Anantharaman K."/>
            <person name="Brown C.T."/>
            <person name="Hug L.A."/>
            <person name="Sharon I."/>
            <person name="Castelle C.J."/>
            <person name="Probst A.J."/>
            <person name="Thomas B.C."/>
            <person name="Singh A."/>
            <person name="Wilkins M.J."/>
            <person name="Karaoz U."/>
            <person name="Brodie E.L."/>
            <person name="Williams K.H."/>
            <person name="Hubbard S.S."/>
            <person name="Banfield J.F."/>
        </authorList>
    </citation>
    <scope>NUCLEOTIDE SEQUENCE [LARGE SCALE GENOMIC DNA]</scope>
</reference>
<dbReference type="EMBL" id="MGEM01000025">
    <property type="protein sequence ID" value="OGL84408.1"/>
    <property type="molecule type" value="Genomic_DNA"/>
</dbReference>
<evidence type="ECO:0000313" key="2">
    <source>
        <dbReference type="EMBL" id="OGL84408.1"/>
    </source>
</evidence>
<organism evidence="2 3">
    <name type="scientific">Candidatus Uhrbacteria bacterium RIFCSPLOWO2_01_FULL_55_36</name>
    <dbReference type="NCBI Taxonomy" id="1802404"/>
    <lineage>
        <taxon>Bacteria</taxon>
        <taxon>Candidatus Uhriibacteriota</taxon>
    </lineage>
</organism>
<accession>A0A1F7V2Y2</accession>
<comment type="caution">
    <text evidence="2">The sequence shown here is derived from an EMBL/GenBank/DDBJ whole genome shotgun (WGS) entry which is preliminary data.</text>
</comment>
<sequence>MQSWRENPFPPPERRLGHHTSPSSAGDSFRKVEGAKVKAKKNRRAAAKKNLIPGGRGPRETLTAVATAGPPPGYNLSLAAAYPIQFNPPIVRRAGLFILRKKNRTSCSNLDVRGKFAYRSGKLLRAADKDVIAALDFKCRLEGSDQTRRYS</sequence>
<feature type="compositionally biased region" description="Basic residues" evidence="1">
    <location>
        <begin position="37"/>
        <end position="47"/>
    </location>
</feature>
<dbReference type="Proteomes" id="UP000177704">
    <property type="component" value="Unassembled WGS sequence"/>
</dbReference>
<name>A0A1F7V2Y2_9BACT</name>
<protein>
    <submittedName>
        <fullName evidence="2">Uncharacterized protein</fullName>
    </submittedName>
</protein>
<feature type="region of interest" description="Disordered" evidence="1">
    <location>
        <begin position="1"/>
        <end position="60"/>
    </location>
</feature>